<dbReference type="AlphaFoldDB" id="A0A6B1IES0"/>
<dbReference type="PANTHER" id="PTHR39550">
    <property type="entry name" value="SLL0658 PROTEIN"/>
    <property type="match status" value="1"/>
</dbReference>
<reference evidence="1 2" key="1">
    <citation type="submission" date="2019-11" db="EMBL/GenBank/DDBJ databases">
        <title>Genome sequences of 17 halophilic strains isolated from different environments.</title>
        <authorList>
            <person name="Furrow R.E."/>
        </authorList>
    </citation>
    <scope>NUCLEOTIDE SEQUENCE [LARGE SCALE GENOMIC DNA]</scope>
    <source>
        <strain evidence="1 2">22517_05_Cabo</strain>
    </source>
</reference>
<comment type="caution">
    <text evidence="1">The sequence shown here is derived from an EMBL/GenBank/DDBJ whole genome shotgun (WGS) entry which is preliminary data.</text>
</comment>
<dbReference type="Proteomes" id="UP000460194">
    <property type="component" value="Unassembled WGS sequence"/>
</dbReference>
<evidence type="ECO:0000313" key="2">
    <source>
        <dbReference type="Proteomes" id="UP000460194"/>
    </source>
</evidence>
<protein>
    <submittedName>
        <fullName evidence="1">DUF3368 domain-containing protein</fullName>
    </submittedName>
</protein>
<dbReference type="InterPro" id="IPR021799">
    <property type="entry name" value="PIN-like_prokaryotic"/>
</dbReference>
<accession>A0A6B1IES0</accession>
<sequence length="172" mass="18672">MTWIFDATPLIYLAKAERLEVTGTLSEPRLVPERVYREVVTEGIEAGYDDARRIERAVEDGRLDVIEVDLDDSAVATRLDRHAGLSDADVAVLACADARDGVAVMDEAAGRSAAAVEGVETRGTAYVVLSAVKRGKLSAEAGREAIDSMIDRGWYVAPDLYAAILRKLESFE</sequence>
<dbReference type="RefSeq" id="WP_321169699.1">
    <property type="nucleotide sequence ID" value="NZ_WMEO01000013.1"/>
</dbReference>
<proteinExistence type="predicted"/>
<name>A0A6B1IES0_9EURY</name>
<organism evidence="1 2">
    <name type="scientific">Halorubrum distributum</name>
    <dbReference type="NCBI Taxonomy" id="29283"/>
    <lineage>
        <taxon>Archaea</taxon>
        <taxon>Methanobacteriati</taxon>
        <taxon>Methanobacteriota</taxon>
        <taxon>Stenosarchaea group</taxon>
        <taxon>Halobacteria</taxon>
        <taxon>Halobacteriales</taxon>
        <taxon>Haloferacaceae</taxon>
        <taxon>Halorubrum</taxon>
        <taxon>Halorubrum distributum group</taxon>
    </lineage>
</organism>
<dbReference type="PANTHER" id="PTHR39550:SF1">
    <property type="entry name" value="SLL0658 PROTEIN"/>
    <property type="match status" value="1"/>
</dbReference>
<dbReference type="Pfam" id="PF11848">
    <property type="entry name" value="DUF3368"/>
    <property type="match status" value="1"/>
</dbReference>
<dbReference type="EMBL" id="WMEO01000013">
    <property type="protein sequence ID" value="MYL16836.1"/>
    <property type="molecule type" value="Genomic_DNA"/>
</dbReference>
<gene>
    <name evidence="1" type="ORF">GLW36_09300</name>
</gene>
<evidence type="ECO:0000313" key="1">
    <source>
        <dbReference type="EMBL" id="MYL16836.1"/>
    </source>
</evidence>